<evidence type="ECO:0000256" key="5">
    <source>
        <dbReference type="ARBA" id="ARBA00022801"/>
    </source>
</evidence>
<dbReference type="NCBIfam" id="TIGR03188">
    <property type="entry name" value="histidine_hisI"/>
    <property type="match status" value="1"/>
</dbReference>
<keyword evidence="8" id="KW-0963">Cytoplasm</keyword>
<reference evidence="11" key="2">
    <citation type="submission" date="2018-04" db="EMBL/GenBank/DDBJ databases">
        <title>Complete genome sequence of Sulfodiicoccus acidiphilus strain HS-1.</title>
        <authorList>
            <person name="Sakai H.D."/>
            <person name="Kurosawa N."/>
        </authorList>
    </citation>
    <scope>NUCLEOTIDE SEQUENCE [LARGE SCALE GENOMIC DNA]</scope>
    <source>
        <strain evidence="11">HS-1</strain>
    </source>
</reference>
<dbReference type="KEGG" id="sacd:HS1genome_2368"/>
<comment type="pathway">
    <text evidence="2 8">Amino-acid biosynthesis; L-histidine biosynthesis; L-histidine from 5-phospho-alpha-D-ribose 1-diphosphate: step 2/9.</text>
</comment>
<evidence type="ECO:0000256" key="6">
    <source>
        <dbReference type="ARBA" id="ARBA00022840"/>
    </source>
</evidence>
<sequence length="96" mass="11065">MLGMSEVLDQLYSTILQRIREKPEGSYTVELWRKGKGYVARKVGEESVEVVVASLSEGKERTVSEIADLLYHMLVLMAMNDISPEEVYAEIRRRMR</sequence>
<dbReference type="AlphaFoldDB" id="A0A348B727"/>
<evidence type="ECO:0000256" key="7">
    <source>
        <dbReference type="ARBA" id="ARBA00023102"/>
    </source>
</evidence>
<evidence type="ECO:0000256" key="3">
    <source>
        <dbReference type="ARBA" id="ARBA00022605"/>
    </source>
</evidence>
<dbReference type="GO" id="GO:0005737">
    <property type="term" value="C:cytoplasm"/>
    <property type="evidence" value="ECO:0007669"/>
    <property type="project" value="UniProtKB-SubCell"/>
</dbReference>
<evidence type="ECO:0000256" key="4">
    <source>
        <dbReference type="ARBA" id="ARBA00022741"/>
    </source>
</evidence>
<dbReference type="PANTHER" id="PTHR42945">
    <property type="entry name" value="HISTIDINE BIOSYNTHESIS BIFUNCTIONAL PROTEIN"/>
    <property type="match status" value="1"/>
</dbReference>
<keyword evidence="4 8" id="KW-0547">Nucleotide-binding</keyword>
<comment type="subcellular location">
    <subcellularLocation>
        <location evidence="8">Cytoplasm</location>
    </subcellularLocation>
</comment>
<evidence type="ECO:0000313" key="9">
    <source>
        <dbReference type="EMBL" id="BBD73979.1"/>
    </source>
</evidence>
<dbReference type="Gene3D" id="1.10.287.1080">
    <property type="entry name" value="MazG-like"/>
    <property type="match status" value="1"/>
</dbReference>
<gene>
    <name evidence="8" type="primary">hisE</name>
    <name evidence="10" type="ORF">GCM10007116_19660</name>
    <name evidence="9" type="ORF">HS1genome_2368</name>
</gene>
<reference evidence="10" key="4">
    <citation type="submission" date="2020-09" db="EMBL/GenBank/DDBJ databases">
        <authorList>
            <person name="Sun Q."/>
            <person name="Ohkuma M."/>
        </authorList>
    </citation>
    <scope>NUCLEOTIDE SEQUENCE</scope>
    <source>
        <strain evidence="10">JCM 31740</strain>
    </source>
</reference>
<dbReference type="GO" id="GO:0005524">
    <property type="term" value="F:ATP binding"/>
    <property type="evidence" value="ECO:0007669"/>
    <property type="project" value="UniProtKB-KW"/>
</dbReference>
<keyword evidence="3 8" id="KW-0028">Amino-acid biosynthesis</keyword>
<evidence type="ECO:0000313" key="10">
    <source>
        <dbReference type="EMBL" id="GGU02675.1"/>
    </source>
</evidence>
<organism evidence="9 11">
    <name type="scientific">Sulfodiicoccus acidiphilus</name>
    <dbReference type="NCBI Taxonomy" id="1670455"/>
    <lineage>
        <taxon>Archaea</taxon>
        <taxon>Thermoproteota</taxon>
        <taxon>Thermoprotei</taxon>
        <taxon>Sulfolobales</taxon>
        <taxon>Sulfolobaceae</taxon>
        <taxon>Sulfodiicoccus</taxon>
    </lineage>
</organism>
<dbReference type="UniPathway" id="UPA00031">
    <property type="reaction ID" value="UER00007"/>
</dbReference>
<dbReference type="EMBL" id="BMQS01000023">
    <property type="protein sequence ID" value="GGU02675.1"/>
    <property type="molecule type" value="Genomic_DNA"/>
</dbReference>
<dbReference type="Proteomes" id="UP000276741">
    <property type="component" value="Chromosome"/>
</dbReference>
<keyword evidence="11" id="KW-1185">Reference proteome</keyword>
<proteinExistence type="inferred from homology"/>
<comment type="catalytic activity">
    <reaction evidence="1 8">
        <text>1-(5-phospho-beta-D-ribosyl)-ATP + H2O = 1-(5-phospho-beta-D-ribosyl)-5'-AMP + diphosphate + H(+)</text>
        <dbReference type="Rhea" id="RHEA:22828"/>
        <dbReference type="ChEBI" id="CHEBI:15377"/>
        <dbReference type="ChEBI" id="CHEBI:15378"/>
        <dbReference type="ChEBI" id="CHEBI:33019"/>
        <dbReference type="ChEBI" id="CHEBI:59457"/>
        <dbReference type="ChEBI" id="CHEBI:73183"/>
        <dbReference type="EC" id="3.6.1.31"/>
    </reaction>
</comment>
<dbReference type="CDD" id="cd11534">
    <property type="entry name" value="NTP-PPase_HisIE_like"/>
    <property type="match status" value="1"/>
</dbReference>
<dbReference type="EMBL" id="AP018553">
    <property type="protein sequence ID" value="BBD73979.1"/>
    <property type="molecule type" value="Genomic_DNA"/>
</dbReference>
<protein>
    <recommendedName>
        <fullName evidence="8">Phosphoribosyl-ATP pyrophosphatase</fullName>
        <shortName evidence="8">PRA-PH</shortName>
        <ecNumber evidence="8">3.6.1.31</ecNumber>
    </recommendedName>
</protein>
<reference evidence="9" key="3">
    <citation type="journal article" date="2019" name="BMC Res. Notes">
        <title>Complete genome sequence of the Sulfodiicoccus acidiphilus strain HS-1T, the first crenarchaeon that lacks polB3, isolated from an acidic hot spring in Ohwaku-dani, Hakone, Japan.</title>
        <authorList>
            <person name="Sakai H.D."/>
            <person name="Kurosawa N."/>
        </authorList>
    </citation>
    <scope>NUCLEOTIDE SEQUENCE</scope>
    <source>
        <strain evidence="9">HS-1</strain>
    </source>
</reference>
<dbReference type="EC" id="3.6.1.31" evidence="8"/>
<evidence type="ECO:0000256" key="2">
    <source>
        <dbReference type="ARBA" id="ARBA00005204"/>
    </source>
</evidence>
<dbReference type="GO" id="GO:0004636">
    <property type="term" value="F:phosphoribosyl-ATP diphosphatase activity"/>
    <property type="evidence" value="ECO:0007669"/>
    <property type="project" value="UniProtKB-UniRule"/>
</dbReference>
<accession>A0A348B727</accession>
<dbReference type="SUPFAM" id="SSF101386">
    <property type="entry name" value="all-alpha NTP pyrophosphatases"/>
    <property type="match status" value="1"/>
</dbReference>
<dbReference type="PANTHER" id="PTHR42945:SF1">
    <property type="entry name" value="HISTIDINE BIOSYNTHESIS BIFUNCTIONAL PROTEIN HIS7"/>
    <property type="match status" value="1"/>
</dbReference>
<evidence type="ECO:0000256" key="1">
    <source>
        <dbReference type="ARBA" id="ARBA00001460"/>
    </source>
</evidence>
<keyword evidence="6 8" id="KW-0067">ATP-binding</keyword>
<dbReference type="GO" id="GO:0000105">
    <property type="term" value="P:L-histidine biosynthetic process"/>
    <property type="evidence" value="ECO:0007669"/>
    <property type="project" value="UniProtKB-UniRule"/>
</dbReference>
<dbReference type="Proteomes" id="UP000616143">
    <property type="component" value="Unassembled WGS sequence"/>
</dbReference>
<name>A0A348B727_9CREN</name>
<keyword evidence="7 8" id="KW-0368">Histidine biosynthesis</keyword>
<dbReference type="HAMAP" id="MF_01020">
    <property type="entry name" value="HisE"/>
    <property type="match status" value="1"/>
</dbReference>
<comment type="similarity">
    <text evidence="8">Belongs to the PRA-PH family.</text>
</comment>
<dbReference type="InterPro" id="IPR008179">
    <property type="entry name" value="HisE"/>
</dbReference>
<reference evidence="10" key="1">
    <citation type="journal article" date="2014" name="Int. J. Syst. Evol. Microbiol.">
        <title>Complete genome sequence of Corynebacterium casei LMG S-19264T (=DSM 44701T), isolated from a smear-ripened cheese.</title>
        <authorList>
            <consortium name="US DOE Joint Genome Institute (JGI-PGF)"/>
            <person name="Walter F."/>
            <person name="Albersmeier A."/>
            <person name="Kalinowski J."/>
            <person name="Ruckert C."/>
        </authorList>
    </citation>
    <scope>NUCLEOTIDE SEQUENCE</scope>
    <source>
        <strain evidence="10">JCM 31740</strain>
    </source>
</reference>
<evidence type="ECO:0000313" key="11">
    <source>
        <dbReference type="Proteomes" id="UP000276741"/>
    </source>
</evidence>
<evidence type="ECO:0000256" key="8">
    <source>
        <dbReference type="HAMAP-Rule" id="MF_01020"/>
    </source>
</evidence>
<dbReference type="InterPro" id="IPR021130">
    <property type="entry name" value="PRib-ATP_PPHydrolase-like"/>
</dbReference>
<dbReference type="Pfam" id="PF01503">
    <property type="entry name" value="PRA-PH"/>
    <property type="match status" value="1"/>
</dbReference>
<keyword evidence="5 8" id="KW-0378">Hydrolase</keyword>